<keyword evidence="4 7" id="KW-0103">Bromodomain</keyword>
<feature type="region of interest" description="Disordered" evidence="8">
    <location>
        <begin position="622"/>
        <end position="648"/>
    </location>
</feature>
<keyword evidence="6" id="KW-0539">Nucleus</keyword>
<evidence type="ECO:0000259" key="10">
    <source>
        <dbReference type="PROSITE" id="PS51525"/>
    </source>
</evidence>
<dbReference type="Proteomes" id="UP000593562">
    <property type="component" value="Unassembled WGS sequence"/>
</dbReference>
<evidence type="ECO:0000256" key="3">
    <source>
        <dbReference type="ARBA" id="ARBA00023054"/>
    </source>
</evidence>
<dbReference type="EMBL" id="JAAARO010000018">
    <property type="protein sequence ID" value="KAF5732197.1"/>
    <property type="molecule type" value="Genomic_DNA"/>
</dbReference>
<name>A0A7J7CE93_TRIWF</name>
<feature type="region of interest" description="Disordered" evidence="8">
    <location>
        <begin position="452"/>
        <end position="575"/>
    </location>
</feature>
<proteinExistence type="predicted"/>
<keyword evidence="2" id="KW-0805">Transcription regulation</keyword>
<evidence type="ECO:0000256" key="5">
    <source>
        <dbReference type="ARBA" id="ARBA00023163"/>
    </source>
</evidence>
<dbReference type="InterPro" id="IPR036427">
    <property type="entry name" value="Bromodomain-like_sf"/>
</dbReference>
<dbReference type="PROSITE" id="PS50014">
    <property type="entry name" value="BROMODOMAIN_2"/>
    <property type="match status" value="1"/>
</dbReference>
<dbReference type="Gene3D" id="1.20.920.10">
    <property type="entry name" value="Bromodomain-like"/>
    <property type="match status" value="1"/>
</dbReference>
<protein>
    <submittedName>
        <fullName evidence="11">Transcription factor GTE10 isoform X1</fullName>
    </submittedName>
</protein>
<dbReference type="AlphaFoldDB" id="A0A7J7CE93"/>
<comment type="caution">
    <text evidence="11">The sequence shown here is derived from an EMBL/GenBank/DDBJ whole genome shotgun (WGS) entry which is preliminary data.</text>
</comment>
<evidence type="ECO:0000259" key="9">
    <source>
        <dbReference type="PROSITE" id="PS50014"/>
    </source>
</evidence>
<feature type="compositionally biased region" description="Low complexity" evidence="8">
    <location>
        <begin position="501"/>
        <end position="518"/>
    </location>
</feature>
<keyword evidence="5" id="KW-0804">Transcription</keyword>
<dbReference type="Gene3D" id="1.20.1270.220">
    <property type="match status" value="1"/>
</dbReference>
<dbReference type="PANTHER" id="PTHR46136:SF33">
    <property type="entry name" value="TRANSCRIPTION FACTOR GTE10"/>
    <property type="match status" value="1"/>
</dbReference>
<reference evidence="11 12" key="1">
    <citation type="journal article" date="2020" name="Nat. Commun.">
        <title>Genome of Tripterygium wilfordii and identification of cytochrome P450 involved in triptolide biosynthesis.</title>
        <authorList>
            <person name="Tu L."/>
            <person name="Su P."/>
            <person name="Zhang Z."/>
            <person name="Gao L."/>
            <person name="Wang J."/>
            <person name="Hu T."/>
            <person name="Zhou J."/>
            <person name="Zhang Y."/>
            <person name="Zhao Y."/>
            <person name="Liu Y."/>
            <person name="Song Y."/>
            <person name="Tong Y."/>
            <person name="Lu Y."/>
            <person name="Yang J."/>
            <person name="Xu C."/>
            <person name="Jia M."/>
            <person name="Peters R.J."/>
            <person name="Huang L."/>
            <person name="Gao W."/>
        </authorList>
    </citation>
    <scope>NUCLEOTIDE SEQUENCE [LARGE SCALE GENOMIC DNA]</scope>
    <source>
        <strain evidence="12">cv. XIE 37</strain>
        <tissue evidence="11">Leaf</tissue>
    </source>
</reference>
<dbReference type="GO" id="GO:0005634">
    <property type="term" value="C:nucleus"/>
    <property type="evidence" value="ECO:0007669"/>
    <property type="project" value="UniProtKB-SubCell"/>
</dbReference>
<feature type="region of interest" description="Disordered" evidence="8">
    <location>
        <begin position="167"/>
        <end position="187"/>
    </location>
</feature>
<evidence type="ECO:0000256" key="2">
    <source>
        <dbReference type="ARBA" id="ARBA00023015"/>
    </source>
</evidence>
<organism evidence="11 12">
    <name type="scientific">Tripterygium wilfordii</name>
    <name type="common">Thunder God vine</name>
    <dbReference type="NCBI Taxonomy" id="458696"/>
    <lineage>
        <taxon>Eukaryota</taxon>
        <taxon>Viridiplantae</taxon>
        <taxon>Streptophyta</taxon>
        <taxon>Embryophyta</taxon>
        <taxon>Tracheophyta</taxon>
        <taxon>Spermatophyta</taxon>
        <taxon>Magnoliopsida</taxon>
        <taxon>eudicotyledons</taxon>
        <taxon>Gunneridae</taxon>
        <taxon>Pentapetalae</taxon>
        <taxon>rosids</taxon>
        <taxon>fabids</taxon>
        <taxon>Celastrales</taxon>
        <taxon>Celastraceae</taxon>
        <taxon>Tripterygium</taxon>
    </lineage>
</organism>
<sequence>MAPSIPVEFTGQKKSKKYLLSEMVKSRKYSKEHSSGFVPDNQYAVETMGESEGLGSSGHIDAEMTAVEHSSAAPKRKCISINSDGYENFCVPLQVLSLSKMSRVERKDLQLRFKMELEKIQVLQRRVASYNSNTVVPSPSSDIQRSSDGQKRPLLETALRPSEMLVPRRKNGVPPSRNGARVKKSTSGHFESVKPAVGVNTSIAVLMKQCDSLLNRLMSHQYGWVFNTPVDVIKSNIPDYFDIIKHPMDLGTIKSKISAGQYLSPLGFADDVRLTFSNAMTYNPPGNYFYTMADTLRKQFEMKWKAIEKKLPAATDMPSVPSRAEDVHMENETIPGIPPAKKKKVRPSDNEVRAEPVGRIMTHEAKHNLSIELEALLSELPESIINFLKEHGSNECQNGEDEIEIDLDALNDDTLFTLRNLLDDHLLEKRKSEAKVEPRQVELVLESGLGNTLRQPFKEEDDNDPAEEDVDIVGGNDAPISNYPSVEIETDAPGRNIKCTSPSSSNSESVLDSGSSLDSKLDEAKDTIPVLASKEKENLTSGADLGQSKSNAGDAEDGSKPVNGLGEVDLHSQDKPVIAEPYILQEGESALSERRVSPEKLYRAALLRNRFADVILKAQEKALEKGDKQDPEKLQIEREELDRRQKEG</sequence>
<dbReference type="InParanoid" id="A0A7J7CE93"/>
<dbReference type="InterPro" id="IPR038336">
    <property type="entry name" value="NET_sf"/>
</dbReference>
<feature type="region of interest" description="Disordered" evidence="8">
    <location>
        <begin position="333"/>
        <end position="353"/>
    </location>
</feature>
<dbReference type="SUPFAM" id="SSF47370">
    <property type="entry name" value="Bromodomain"/>
    <property type="match status" value="1"/>
</dbReference>
<keyword evidence="12" id="KW-1185">Reference proteome</keyword>
<evidence type="ECO:0000256" key="4">
    <source>
        <dbReference type="ARBA" id="ARBA00023117"/>
    </source>
</evidence>
<dbReference type="InterPro" id="IPR052442">
    <property type="entry name" value="Env_Response_Regulator"/>
</dbReference>
<dbReference type="InterPro" id="IPR037377">
    <property type="entry name" value="GTE_bromo"/>
</dbReference>
<dbReference type="Pfam" id="PF00439">
    <property type="entry name" value="Bromodomain"/>
    <property type="match status" value="1"/>
</dbReference>
<feature type="compositionally biased region" description="Polar residues" evidence="8">
    <location>
        <begin position="132"/>
        <end position="147"/>
    </location>
</feature>
<evidence type="ECO:0000256" key="8">
    <source>
        <dbReference type="SAM" id="MobiDB-lite"/>
    </source>
</evidence>
<evidence type="ECO:0000313" key="11">
    <source>
        <dbReference type="EMBL" id="KAF5732197.1"/>
    </source>
</evidence>
<accession>A0A7J7CE93</accession>
<dbReference type="InterPro" id="IPR027353">
    <property type="entry name" value="NET_dom"/>
</dbReference>
<gene>
    <name evidence="11" type="ORF">HS088_TW18G00888</name>
</gene>
<feature type="domain" description="Bromo" evidence="9">
    <location>
        <begin position="218"/>
        <end position="290"/>
    </location>
</feature>
<keyword evidence="3" id="KW-0175">Coiled coil</keyword>
<dbReference type="PROSITE" id="PS51525">
    <property type="entry name" value="NET"/>
    <property type="match status" value="1"/>
</dbReference>
<dbReference type="SMART" id="SM00297">
    <property type="entry name" value="BROMO"/>
    <property type="match status" value="1"/>
</dbReference>
<evidence type="ECO:0000313" key="12">
    <source>
        <dbReference type="Proteomes" id="UP000593562"/>
    </source>
</evidence>
<evidence type="ECO:0000256" key="6">
    <source>
        <dbReference type="ARBA" id="ARBA00023242"/>
    </source>
</evidence>
<feature type="compositionally biased region" description="Acidic residues" evidence="8">
    <location>
        <begin position="459"/>
        <end position="471"/>
    </location>
</feature>
<dbReference type="InterPro" id="IPR001487">
    <property type="entry name" value="Bromodomain"/>
</dbReference>
<feature type="region of interest" description="Disordered" evidence="8">
    <location>
        <begin position="132"/>
        <end position="152"/>
    </location>
</feature>
<dbReference type="Pfam" id="PF17035">
    <property type="entry name" value="BET"/>
    <property type="match status" value="1"/>
</dbReference>
<evidence type="ECO:0000256" key="1">
    <source>
        <dbReference type="ARBA" id="ARBA00004123"/>
    </source>
</evidence>
<dbReference type="CDD" id="cd05506">
    <property type="entry name" value="Bromo_plant1"/>
    <property type="match status" value="1"/>
</dbReference>
<dbReference type="FunCoup" id="A0A7J7CE93">
    <property type="interactions" value="441"/>
</dbReference>
<dbReference type="PANTHER" id="PTHR46136">
    <property type="entry name" value="TRANSCRIPTION FACTOR GTE8"/>
    <property type="match status" value="1"/>
</dbReference>
<comment type="subcellular location">
    <subcellularLocation>
        <location evidence="1">Nucleus</location>
    </subcellularLocation>
</comment>
<feature type="domain" description="NET" evidence="10">
    <location>
        <begin position="351"/>
        <end position="433"/>
    </location>
</feature>
<dbReference type="PRINTS" id="PR00503">
    <property type="entry name" value="BROMODOMAIN"/>
</dbReference>
<evidence type="ECO:0000256" key="7">
    <source>
        <dbReference type="PROSITE-ProRule" id="PRU00035"/>
    </source>
</evidence>